<gene>
    <name evidence="1" type="ORF">DPX16_8381</name>
</gene>
<dbReference type="Proteomes" id="UP000281406">
    <property type="component" value="Unassembled WGS sequence"/>
</dbReference>
<sequence length="69" mass="8293">MGKRKDLSEFDKDQIVMTGKVSEYTRMELHSCRTVRVTMLTPVHRQKSQQWTREHQNWRQYDALGNVLL</sequence>
<accession>A0A3N0ZAW4</accession>
<keyword evidence="2" id="KW-1185">Reference proteome</keyword>
<reference evidence="1 2" key="1">
    <citation type="submission" date="2018-10" db="EMBL/GenBank/DDBJ databases">
        <title>Genome assembly for a Yunnan-Guizhou Plateau 3E fish, Anabarilius grahami (Regan), and its evolutionary and genetic applications.</title>
        <authorList>
            <person name="Jiang W."/>
        </authorList>
    </citation>
    <scope>NUCLEOTIDE SEQUENCE [LARGE SCALE GENOMIC DNA]</scope>
    <source>
        <strain evidence="1">AG-KIZ</strain>
        <tissue evidence="1">Muscle</tissue>
    </source>
</reference>
<proteinExistence type="predicted"/>
<dbReference type="AlphaFoldDB" id="A0A3N0ZAW4"/>
<dbReference type="EMBL" id="RJVU01000233">
    <property type="protein sequence ID" value="ROL55533.1"/>
    <property type="molecule type" value="Genomic_DNA"/>
</dbReference>
<protein>
    <submittedName>
        <fullName evidence="1">Uncharacterized protein</fullName>
    </submittedName>
</protein>
<name>A0A3N0ZAW4_ANAGA</name>
<organism evidence="1 2">
    <name type="scientific">Anabarilius grahami</name>
    <name type="common">Kanglang fish</name>
    <name type="synonym">Barilius grahami</name>
    <dbReference type="NCBI Taxonomy" id="495550"/>
    <lineage>
        <taxon>Eukaryota</taxon>
        <taxon>Metazoa</taxon>
        <taxon>Chordata</taxon>
        <taxon>Craniata</taxon>
        <taxon>Vertebrata</taxon>
        <taxon>Euteleostomi</taxon>
        <taxon>Actinopterygii</taxon>
        <taxon>Neopterygii</taxon>
        <taxon>Teleostei</taxon>
        <taxon>Ostariophysi</taxon>
        <taxon>Cypriniformes</taxon>
        <taxon>Xenocyprididae</taxon>
        <taxon>Xenocypridinae</taxon>
        <taxon>Xenocypridinae incertae sedis</taxon>
        <taxon>Anabarilius</taxon>
    </lineage>
</organism>
<evidence type="ECO:0000313" key="2">
    <source>
        <dbReference type="Proteomes" id="UP000281406"/>
    </source>
</evidence>
<evidence type="ECO:0000313" key="1">
    <source>
        <dbReference type="EMBL" id="ROL55533.1"/>
    </source>
</evidence>
<comment type="caution">
    <text evidence="1">The sequence shown here is derived from an EMBL/GenBank/DDBJ whole genome shotgun (WGS) entry which is preliminary data.</text>
</comment>